<dbReference type="PANTHER" id="PTHR46910">
    <property type="entry name" value="TRANSCRIPTION FACTOR PDR1"/>
    <property type="match status" value="1"/>
</dbReference>
<gene>
    <name evidence="5" type="ORF">PAC_19882</name>
</gene>
<dbReference type="Pfam" id="PF04082">
    <property type="entry name" value="Fungal_trans"/>
    <property type="match status" value="1"/>
</dbReference>
<feature type="compositionally biased region" description="Low complexity" evidence="3">
    <location>
        <begin position="113"/>
        <end position="122"/>
    </location>
</feature>
<proteinExistence type="predicted"/>
<feature type="domain" description="Zn(2)-C6 fungal-type" evidence="4">
    <location>
        <begin position="21"/>
        <end position="50"/>
    </location>
</feature>
<sequence length="669" mass="74627">MIRAESQRRPSRRRDHYTRKACNGCKARKVKCSGMKPCSRCLDVRSECTYSNSITIHECAEINTHREDLPLSDRLQDLERFVRSVQDGLSQLTSVSSIRPDGTGESQQIFSSLTPTDPPLTTNPLLSMRRRLSSTLTSASPSSSETMLKLAQSSLADNGIIPSINEEVFSVTSAVSTEKEDSAAALVHACRPILALDESTAHSLVDTFASHVCVMYPCVDMTTIRGNLTHIYDLKSSSGGGATSALRLIDIEILKAIMTVGASAKYTELSNLAQTIEQSLLWTAESICSQELVWIEDVIMSCLMCIYFLQRDERQKAWRMAGLSARTALELGLHIHEPHEVRGVHKPHSDFEQSDSYDQQRRLLFCCVYDLDSWSSFITGLPRVLSLRLSTDQLNCLQPRSHQYLRAMLEMDCIGADIMALLKEPDQAADSLETRMDYCEFRLKNMERTARLEEASSEEKDQDCAIPSTLRLFIRLRANHLILLTQLRSLASAGMAASRSLFVQALVNAADDNVWVCKAANEGGSIPALLRPTFVHFLMAALSGMLLAATFDPTLHGLRCRRPFETGLEMLEAWPHKPCGVDPRHRYSLANLRNLGRRVSISHDDASDRSLINDDSALGLSTAFTLHNASSTDLNLERSWNVLPDNIFGEMSAQMQQWDGTWLDSIFNI</sequence>
<dbReference type="Pfam" id="PF00172">
    <property type="entry name" value="Zn_clus"/>
    <property type="match status" value="1"/>
</dbReference>
<evidence type="ECO:0000259" key="4">
    <source>
        <dbReference type="PROSITE" id="PS50048"/>
    </source>
</evidence>
<dbReference type="CDD" id="cd00067">
    <property type="entry name" value="GAL4"/>
    <property type="match status" value="1"/>
</dbReference>
<dbReference type="InterPro" id="IPR050987">
    <property type="entry name" value="AtrR-like"/>
</dbReference>
<dbReference type="GO" id="GO:0006351">
    <property type="term" value="P:DNA-templated transcription"/>
    <property type="evidence" value="ECO:0007669"/>
    <property type="project" value="InterPro"/>
</dbReference>
<evidence type="ECO:0000256" key="2">
    <source>
        <dbReference type="ARBA" id="ARBA00023242"/>
    </source>
</evidence>
<dbReference type="GO" id="GO:0008270">
    <property type="term" value="F:zinc ion binding"/>
    <property type="evidence" value="ECO:0007669"/>
    <property type="project" value="InterPro"/>
</dbReference>
<dbReference type="InterPro" id="IPR001138">
    <property type="entry name" value="Zn2Cys6_DnaBD"/>
</dbReference>
<dbReference type="AlphaFoldDB" id="A0A1L7XY32"/>
<protein>
    <recommendedName>
        <fullName evidence="4">Zn(2)-C6 fungal-type domain-containing protein</fullName>
    </recommendedName>
</protein>
<keyword evidence="6" id="KW-1185">Reference proteome</keyword>
<reference evidence="5 6" key="1">
    <citation type="submission" date="2016-03" db="EMBL/GenBank/DDBJ databases">
        <authorList>
            <person name="Ploux O."/>
        </authorList>
    </citation>
    <scope>NUCLEOTIDE SEQUENCE [LARGE SCALE GENOMIC DNA]</scope>
    <source>
        <strain evidence="5 6">UAMH 11012</strain>
    </source>
</reference>
<keyword evidence="2" id="KW-0539">Nucleus</keyword>
<dbReference type="GO" id="GO:0003677">
    <property type="term" value="F:DNA binding"/>
    <property type="evidence" value="ECO:0007669"/>
    <property type="project" value="InterPro"/>
</dbReference>
<dbReference type="Gene3D" id="4.10.240.10">
    <property type="entry name" value="Zn(2)-C6 fungal-type DNA-binding domain"/>
    <property type="match status" value="1"/>
</dbReference>
<dbReference type="CDD" id="cd12148">
    <property type="entry name" value="fungal_TF_MHR"/>
    <property type="match status" value="1"/>
</dbReference>
<accession>A0A1L7XY32</accession>
<dbReference type="GO" id="GO:0000981">
    <property type="term" value="F:DNA-binding transcription factor activity, RNA polymerase II-specific"/>
    <property type="evidence" value="ECO:0007669"/>
    <property type="project" value="InterPro"/>
</dbReference>
<dbReference type="PROSITE" id="PS50048">
    <property type="entry name" value="ZN2_CY6_FUNGAL_2"/>
    <property type="match status" value="1"/>
</dbReference>
<dbReference type="SMART" id="SM00066">
    <property type="entry name" value="GAL4"/>
    <property type="match status" value="1"/>
</dbReference>
<dbReference type="EMBL" id="FJOG01000088">
    <property type="protein sequence ID" value="CZR69981.1"/>
    <property type="molecule type" value="Genomic_DNA"/>
</dbReference>
<dbReference type="PANTHER" id="PTHR46910:SF13">
    <property type="entry name" value="SPECIFIC TRANSCRIPTION FACTOR, PUTATIVE (AFU_ORTHOLOGUE AFUA_4G06190)-RELATED"/>
    <property type="match status" value="1"/>
</dbReference>
<dbReference type="SMART" id="SM00906">
    <property type="entry name" value="Fungal_trans"/>
    <property type="match status" value="1"/>
</dbReference>
<feature type="region of interest" description="Disordered" evidence="3">
    <location>
        <begin position="95"/>
        <end position="122"/>
    </location>
</feature>
<dbReference type="InterPro" id="IPR036864">
    <property type="entry name" value="Zn2-C6_fun-type_DNA-bd_sf"/>
</dbReference>
<name>A0A1L7XY32_9HELO</name>
<dbReference type="STRING" id="576137.A0A1L7XY32"/>
<dbReference type="InterPro" id="IPR007219">
    <property type="entry name" value="XnlR_reg_dom"/>
</dbReference>
<evidence type="ECO:0000256" key="3">
    <source>
        <dbReference type="SAM" id="MobiDB-lite"/>
    </source>
</evidence>
<dbReference type="PROSITE" id="PS00463">
    <property type="entry name" value="ZN2_CY6_FUNGAL_1"/>
    <property type="match status" value="1"/>
</dbReference>
<dbReference type="SUPFAM" id="SSF57701">
    <property type="entry name" value="Zn2/Cys6 DNA-binding domain"/>
    <property type="match status" value="1"/>
</dbReference>
<evidence type="ECO:0000313" key="5">
    <source>
        <dbReference type="EMBL" id="CZR69981.1"/>
    </source>
</evidence>
<dbReference type="OrthoDB" id="103819at2759"/>
<evidence type="ECO:0000313" key="6">
    <source>
        <dbReference type="Proteomes" id="UP000184330"/>
    </source>
</evidence>
<evidence type="ECO:0000256" key="1">
    <source>
        <dbReference type="ARBA" id="ARBA00022723"/>
    </source>
</evidence>
<organism evidence="5 6">
    <name type="scientific">Phialocephala subalpina</name>
    <dbReference type="NCBI Taxonomy" id="576137"/>
    <lineage>
        <taxon>Eukaryota</taxon>
        <taxon>Fungi</taxon>
        <taxon>Dikarya</taxon>
        <taxon>Ascomycota</taxon>
        <taxon>Pezizomycotina</taxon>
        <taxon>Leotiomycetes</taxon>
        <taxon>Helotiales</taxon>
        <taxon>Mollisiaceae</taxon>
        <taxon>Phialocephala</taxon>
        <taxon>Phialocephala fortinii species complex</taxon>
    </lineage>
</organism>
<keyword evidence="1" id="KW-0479">Metal-binding</keyword>
<dbReference type="Proteomes" id="UP000184330">
    <property type="component" value="Unassembled WGS sequence"/>
</dbReference>